<dbReference type="Proteomes" id="UP000053257">
    <property type="component" value="Unassembled WGS sequence"/>
</dbReference>
<dbReference type="Pfam" id="PF21072">
    <property type="entry name" value="EFR3"/>
    <property type="match status" value="1"/>
</dbReference>
<proteinExistence type="inferred from homology"/>
<keyword evidence="4" id="KW-1185">Reference proteome</keyword>
<evidence type="ECO:0000313" key="4">
    <source>
        <dbReference type="Proteomes" id="UP000053257"/>
    </source>
</evidence>
<dbReference type="PANTHER" id="PTHR47766">
    <property type="entry name" value="PROTEIN EFR3"/>
    <property type="match status" value="1"/>
</dbReference>
<comment type="similarity">
    <text evidence="1">Belongs to the EFR3 family.</text>
</comment>
<dbReference type="InterPro" id="IPR039786">
    <property type="entry name" value="EFR3"/>
</dbReference>
<protein>
    <recommendedName>
        <fullName evidence="5">Protein EFR3</fullName>
    </recommendedName>
</protein>
<feature type="compositionally biased region" description="Polar residues" evidence="2">
    <location>
        <begin position="991"/>
        <end position="1001"/>
    </location>
</feature>
<feature type="compositionally biased region" description="Polar residues" evidence="2">
    <location>
        <begin position="971"/>
        <end position="984"/>
    </location>
</feature>
<evidence type="ECO:0000313" key="3">
    <source>
        <dbReference type="EMBL" id="KIP07045.1"/>
    </source>
</evidence>
<feature type="region of interest" description="Disordered" evidence="2">
    <location>
        <begin position="615"/>
        <end position="656"/>
    </location>
</feature>
<evidence type="ECO:0000256" key="1">
    <source>
        <dbReference type="ARBA" id="ARBA00010216"/>
    </source>
</evidence>
<evidence type="ECO:0000256" key="2">
    <source>
        <dbReference type="SAM" id="MobiDB-lite"/>
    </source>
</evidence>
<dbReference type="PANTHER" id="PTHR47766:SF1">
    <property type="entry name" value="PROTEIN EFR3"/>
    <property type="match status" value="1"/>
</dbReference>
<dbReference type="EMBL" id="KN840505">
    <property type="protein sequence ID" value="KIP07045.1"/>
    <property type="molecule type" value="Genomic_DNA"/>
</dbReference>
<feature type="compositionally biased region" description="Low complexity" evidence="2">
    <location>
        <begin position="617"/>
        <end position="629"/>
    </location>
</feature>
<name>A0A0C3SAH5_PHLG1</name>
<feature type="region of interest" description="Disordered" evidence="2">
    <location>
        <begin position="932"/>
        <end position="1001"/>
    </location>
</feature>
<dbReference type="InterPro" id="IPR049150">
    <property type="entry name" value="EFR3_HEAT-like_rpt"/>
</dbReference>
<reference evidence="3 4" key="1">
    <citation type="journal article" date="2014" name="PLoS Genet.">
        <title>Analysis of the Phlebiopsis gigantea genome, transcriptome and secretome provides insight into its pioneer colonization strategies of wood.</title>
        <authorList>
            <person name="Hori C."/>
            <person name="Ishida T."/>
            <person name="Igarashi K."/>
            <person name="Samejima M."/>
            <person name="Suzuki H."/>
            <person name="Master E."/>
            <person name="Ferreira P."/>
            <person name="Ruiz-Duenas F.J."/>
            <person name="Held B."/>
            <person name="Canessa P."/>
            <person name="Larrondo L.F."/>
            <person name="Schmoll M."/>
            <person name="Druzhinina I.S."/>
            <person name="Kubicek C.P."/>
            <person name="Gaskell J.A."/>
            <person name="Kersten P."/>
            <person name="St John F."/>
            <person name="Glasner J."/>
            <person name="Sabat G."/>
            <person name="Splinter BonDurant S."/>
            <person name="Syed K."/>
            <person name="Yadav J."/>
            <person name="Mgbeahuruike A.C."/>
            <person name="Kovalchuk A."/>
            <person name="Asiegbu F.O."/>
            <person name="Lackner G."/>
            <person name="Hoffmeister D."/>
            <person name="Rencoret J."/>
            <person name="Gutierrez A."/>
            <person name="Sun H."/>
            <person name="Lindquist E."/>
            <person name="Barry K."/>
            <person name="Riley R."/>
            <person name="Grigoriev I.V."/>
            <person name="Henrissat B."/>
            <person name="Kues U."/>
            <person name="Berka R.M."/>
            <person name="Martinez A.T."/>
            <person name="Covert S.F."/>
            <person name="Blanchette R.A."/>
            <person name="Cullen D."/>
        </authorList>
    </citation>
    <scope>NUCLEOTIDE SEQUENCE [LARGE SCALE GENOMIC DNA]</scope>
    <source>
        <strain evidence="3 4">11061_1 CR5-6</strain>
    </source>
</reference>
<gene>
    <name evidence="3" type="ORF">PHLGIDRAFT_127912</name>
</gene>
<organism evidence="3 4">
    <name type="scientific">Phlebiopsis gigantea (strain 11061_1 CR5-6)</name>
    <name type="common">White-rot fungus</name>
    <name type="synonym">Peniophora gigantea</name>
    <dbReference type="NCBI Taxonomy" id="745531"/>
    <lineage>
        <taxon>Eukaryota</taxon>
        <taxon>Fungi</taxon>
        <taxon>Dikarya</taxon>
        <taxon>Basidiomycota</taxon>
        <taxon>Agaricomycotina</taxon>
        <taxon>Agaricomycetes</taxon>
        <taxon>Polyporales</taxon>
        <taxon>Phanerochaetaceae</taxon>
        <taxon>Phlebiopsis</taxon>
    </lineage>
</organism>
<evidence type="ECO:0008006" key="5">
    <source>
        <dbReference type="Google" id="ProtNLM"/>
    </source>
</evidence>
<dbReference type="SUPFAM" id="SSF48371">
    <property type="entry name" value="ARM repeat"/>
    <property type="match status" value="1"/>
</dbReference>
<dbReference type="HOGENOM" id="CLU_007481_0_0_1"/>
<dbReference type="InterPro" id="IPR016024">
    <property type="entry name" value="ARM-type_fold"/>
</dbReference>
<dbReference type="STRING" id="745531.A0A0C3SAH5"/>
<dbReference type="AlphaFoldDB" id="A0A0C3SAH5"/>
<feature type="region of interest" description="Disordered" evidence="2">
    <location>
        <begin position="498"/>
        <end position="519"/>
    </location>
</feature>
<dbReference type="GO" id="GO:0072659">
    <property type="term" value="P:protein localization to plasma membrane"/>
    <property type="evidence" value="ECO:0007669"/>
    <property type="project" value="InterPro"/>
</dbReference>
<feature type="compositionally biased region" description="Basic and acidic residues" evidence="2">
    <location>
        <begin position="501"/>
        <end position="512"/>
    </location>
</feature>
<sequence length="1001" mass="108756">MHLPFTPNHVQLISACYPPNAALLTAGPDYRPNVQELSRMTYYASNRPGKINKLASELEKRARLDCRKAKAGNIRARSSLLITLAIIKALATECRRDLPLLTASLLASVNITLMSLSSDLEVTARAGSVFTAWTTYTDGHLIGVDQSITQDYMSCLKVFSDLSRGQSKDQEMQNRARLVGLAALTGVVTSEALYHSTPHLKMQVQIFLPAFIVPLLEVDVSTLDQGVSEVKTQPNSPYISDFRSRPPMERRATSIHLHVTGELGPARRDVANAAMRALSALFEHSNGGQAASCMQAAIDWFNDTSAWTRPDHCRWIAVRAAEWTQYQYRYAIPTRLVECLVREQDAPQPTTRHSVLAAMITAVFTSPTPLVNLSTSDIISSLISVVLRRVSKDPDDALLRPLVECVASLGTHVYYADQIQDLAGELISRLVAVEQNGVPVNGKAELGKVRAQAVRCLLAGLLSLIHAAEMHDIAKDDGDDSKTIHKAALVESGVSIQVEGPDTKPSRSDGHIRPSRRSNVSPEVWQDTLSLLCDGDYSVRADYAATLVSYLDREIPKLWDSTDVDGVKRIRPIAEGPLQQATINYSVVFGDSSSRFLHALHAHLYVLATSTNLGVASRSSTTPTPSQRSMNGDTAEDPSASTSEQDVAEEAAPSRRSLVIPRTRKMSVMQRLLRHISSEVLSFADVSATLSDYGNMLAVMQAIHSNLPVRGLLAGVPMLLALGSVAQGASSTDSVSIQRIQAVKELLARTWLTIGKVWDCPGVLELAQKSIPEDFESNLPHLPEPEPGVFHSSRRPTSVLDAPSDLSVQDLDSEGLLLALVSHQTVQDATGLDRQGLLRKLTAQWTAESALKASVEAQSPSVELSNGDALSPLMKVSPAFMHIENLSRASLARSTRGVGVTDLREALEGRSSLSNPNLRDTAPSLSTLEHTSATHGDVHKLTPVRSRPQQRSRLAGPGEVKDVLSKLGIGKTNTTGMLKPSFTSKRAEQRIPSNLTPPYKT</sequence>
<dbReference type="OrthoDB" id="274691at2759"/>
<accession>A0A0C3SAH5</accession>